<dbReference type="OrthoDB" id="2942871at2"/>
<dbReference type="Gene3D" id="2.40.10.370">
    <property type="entry name" value="Protein of unknown function DUF3599"/>
    <property type="match status" value="1"/>
</dbReference>
<keyword evidence="1" id="KW-0067">ATP-binding</keyword>
<keyword evidence="1" id="KW-0547">Nucleotide-binding</keyword>
<reference evidence="1 2" key="1">
    <citation type="submission" date="2018-05" db="EMBL/GenBank/DDBJ databases">
        <title>Paenibacillus flagellatus sp. nov., isolated from selenium mineral soil.</title>
        <authorList>
            <person name="Dai X."/>
        </authorList>
    </citation>
    <scope>NUCLEOTIDE SEQUENCE [LARGE SCALE GENOMIC DNA]</scope>
    <source>
        <strain evidence="1 2">DXL2</strain>
    </source>
</reference>
<protein>
    <submittedName>
        <fullName evidence="1">ABC transporter ATP-binding protein</fullName>
    </submittedName>
</protein>
<dbReference type="RefSeq" id="WP_110838067.1">
    <property type="nucleotide sequence ID" value="NZ_QJVJ01000001.1"/>
</dbReference>
<sequence length="118" mass="13788">MDTTKHRAAIERLYTDRATIRRNVEYQAPNRATRQEVQTIYIDQPCRMSMRALAQNDQTEAQNDVRYEIKLFISPELEIRQGDVVTLTRGARNWTLTAGEPFPYTTHQEISLQRKGYA</sequence>
<dbReference type="InterPro" id="IPR038667">
    <property type="entry name" value="XkdH-like_sf"/>
</dbReference>
<dbReference type="Proteomes" id="UP000247476">
    <property type="component" value="Unassembled WGS sequence"/>
</dbReference>
<evidence type="ECO:0000313" key="1">
    <source>
        <dbReference type="EMBL" id="PYI57026.1"/>
    </source>
</evidence>
<proteinExistence type="predicted"/>
<gene>
    <name evidence="1" type="ORF">DLM86_00835</name>
</gene>
<evidence type="ECO:0000313" key="2">
    <source>
        <dbReference type="Proteomes" id="UP000247476"/>
    </source>
</evidence>
<accession>A0A2V5L2R9</accession>
<keyword evidence="2" id="KW-1185">Reference proteome</keyword>
<dbReference type="AlphaFoldDB" id="A0A2V5L2R9"/>
<dbReference type="EMBL" id="QJVJ01000001">
    <property type="protein sequence ID" value="PYI57026.1"/>
    <property type="molecule type" value="Genomic_DNA"/>
</dbReference>
<comment type="caution">
    <text evidence="1">The sequence shown here is derived from an EMBL/GenBank/DDBJ whole genome shotgun (WGS) entry which is preliminary data.</text>
</comment>
<name>A0A2V5L2R9_9BACL</name>
<dbReference type="GO" id="GO:0005524">
    <property type="term" value="F:ATP binding"/>
    <property type="evidence" value="ECO:0007669"/>
    <property type="project" value="UniProtKB-KW"/>
</dbReference>
<organism evidence="1 2">
    <name type="scientific">Paenibacillus flagellatus</name>
    <dbReference type="NCBI Taxonomy" id="2211139"/>
    <lineage>
        <taxon>Bacteria</taxon>
        <taxon>Bacillati</taxon>
        <taxon>Bacillota</taxon>
        <taxon>Bacilli</taxon>
        <taxon>Bacillales</taxon>
        <taxon>Paenibacillaceae</taxon>
        <taxon>Paenibacillus</taxon>
    </lineage>
</organism>